<name>A0AA40I4J4_CNENI</name>
<evidence type="ECO:0000313" key="1">
    <source>
        <dbReference type="EMBL" id="KAK1342908.1"/>
    </source>
</evidence>
<dbReference type="AlphaFoldDB" id="A0AA40I4J4"/>
<dbReference type="Proteomes" id="UP001177744">
    <property type="component" value="Unassembled WGS sequence"/>
</dbReference>
<accession>A0AA40I4J4</accession>
<proteinExistence type="predicted"/>
<evidence type="ECO:0000313" key="2">
    <source>
        <dbReference type="Proteomes" id="UP001177744"/>
    </source>
</evidence>
<keyword evidence="2" id="KW-1185">Reference proteome</keyword>
<sequence>MWQSRLVSHQPVSTCEDTQWGETLNTRTVGSLRSPLIPCKCEQILDRNLMSGKNVGKSSDVAHHMFCTCKLRAGQDLLIINMILWIRANDHEKRKVHDVWRQNEEVIAQVFCTIRRQPAAPGVVLGLEGRLQSERDPSSRLEARCMDSCTCGVPRHGLWGWDRNQQSNILRGM</sequence>
<dbReference type="EMBL" id="JAULJE010000005">
    <property type="protein sequence ID" value="KAK1342908.1"/>
    <property type="molecule type" value="Genomic_DNA"/>
</dbReference>
<reference evidence="1" key="1">
    <citation type="submission" date="2023-06" db="EMBL/GenBank/DDBJ databases">
        <title>Reference genome for the Northern bat (Eptesicus nilssonii), a most northern bat species.</title>
        <authorList>
            <person name="Laine V.N."/>
            <person name="Pulliainen A.T."/>
            <person name="Lilley T.M."/>
        </authorList>
    </citation>
    <scope>NUCLEOTIDE SEQUENCE</scope>
    <source>
        <strain evidence="1">BLF_Eptnil</strain>
        <tissue evidence="1">Kidney</tissue>
    </source>
</reference>
<gene>
    <name evidence="1" type="ORF">QTO34_015676</name>
</gene>
<comment type="caution">
    <text evidence="1">The sequence shown here is derived from an EMBL/GenBank/DDBJ whole genome shotgun (WGS) entry which is preliminary data.</text>
</comment>
<organism evidence="1 2">
    <name type="scientific">Cnephaeus nilssonii</name>
    <name type="common">Northern bat</name>
    <name type="synonym">Eptesicus nilssonii</name>
    <dbReference type="NCBI Taxonomy" id="3371016"/>
    <lineage>
        <taxon>Eukaryota</taxon>
        <taxon>Metazoa</taxon>
        <taxon>Chordata</taxon>
        <taxon>Craniata</taxon>
        <taxon>Vertebrata</taxon>
        <taxon>Euteleostomi</taxon>
        <taxon>Mammalia</taxon>
        <taxon>Eutheria</taxon>
        <taxon>Laurasiatheria</taxon>
        <taxon>Chiroptera</taxon>
        <taxon>Yangochiroptera</taxon>
        <taxon>Vespertilionidae</taxon>
        <taxon>Cnephaeus</taxon>
    </lineage>
</organism>
<protein>
    <submittedName>
        <fullName evidence="1">Uncharacterized protein</fullName>
    </submittedName>
</protein>